<organism evidence="1 2">
    <name type="scientific">Planktothrix agardhii (strain NIVA-CYA 126/8)</name>
    <dbReference type="NCBI Taxonomy" id="388467"/>
    <lineage>
        <taxon>Bacteria</taxon>
        <taxon>Bacillati</taxon>
        <taxon>Cyanobacteriota</taxon>
        <taxon>Cyanophyceae</taxon>
        <taxon>Oscillatoriophycideae</taxon>
        <taxon>Oscillatoriales</taxon>
        <taxon>Microcoleaceae</taxon>
        <taxon>Planktothrix</taxon>
    </lineage>
</organism>
<dbReference type="RefSeq" id="WP_042155128.1">
    <property type="nucleotide sequence ID" value="NZ_CM002803.1"/>
</dbReference>
<dbReference type="Proteomes" id="UP000027395">
    <property type="component" value="Chromosome"/>
</dbReference>
<keyword evidence="2" id="KW-1185">Reference proteome</keyword>
<gene>
    <name evidence="1" type="ORF">A19Y_3049</name>
</gene>
<evidence type="ECO:0000313" key="2">
    <source>
        <dbReference type="Proteomes" id="UP000027395"/>
    </source>
</evidence>
<accession>A0A073CV75</accession>
<dbReference type="STRING" id="388467.A19Y_3049"/>
<evidence type="ECO:0000313" key="1">
    <source>
        <dbReference type="EMBL" id="KEI67880.1"/>
    </source>
</evidence>
<name>A0A073CV75_PLAA1</name>
<reference evidence="1 2" key="1">
    <citation type="journal article" date="2014" name="Appl. Environ. Microbiol.">
        <title>Elucidation of insertion elements encoded on plasmids and in vitro construction of shuttle vectors from the toxic cyanobacterium Planktothrix.</title>
        <authorList>
            <person name="Christiansen G."/>
            <person name="Goesmann A."/>
            <person name="Kurmayer R."/>
        </authorList>
    </citation>
    <scope>NUCLEOTIDE SEQUENCE [LARGE SCALE GENOMIC DNA]</scope>
    <source>
        <strain evidence="1 2">NIVA-CYA 126/8</strain>
    </source>
</reference>
<protein>
    <recommendedName>
        <fullName evidence="3">AttH domain-containing protein</fullName>
    </recommendedName>
</protein>
<dbReference type="eggNOG" id="ENOG502Z7MP">
    <property type="taxonomic scope" value="Bacteria"/>
</dbReference>
<evidence type="ECO:0008006" key="3">
    <source>
        <dbReference type="Google" id="ProtNLM"/>
    </source>
</evidence>
<dbReference type="EMBL" id="CM002803">
    <property type="protein sequence ID" value="KEI67880.1"/>
    <property type="molecule type" value="Genomic_DNA"/>
</dbReference>
<dbReference type="AlphaFoldDB" id="A0A073CV75"/>
<sequence>MTLDLSLINQIESLRIPLDDSESPLDWKDWYHYILIHPKTGMRILVNITLMGRPQRGEIQVSLIINSPNYLLPLSLQTPDLIATFAAAVSIPWKSNQVCSQPLEIQVKGVHLQINGEQSKIRVFDEPSQLSIDFKTQAKATPLLVTEDAQFGSGFIGWGLIPGLEVVGELDVGETKFNLNSDWFCYHDRNFGRFRWGEDIGWEWFVIFAQTETKIPLTLILDWRTNKTHSQGGLPYIFIYQNHQLRKIFLGETLRLNWNWSTVSYQPLRLPGIMASLFSDRSLKMPQSLQIEAQDEQDHLLLNLNFDATLELIVPDNQSRQYTFIEELSGTVEMHLNLNETQLTAQGFVYAEYVQ</sequence>
<dbReference type="PATRIC" id="fig|388467.6.peg.2993"/>
<proteinExistence type="predicted"/>
<dbReference type="HOGENOM" id="CLU_042029_0_0_3"/>